<evidence type="ECO:0000313" key="3">
    <source>
        <dbReference type="EMBL" id="MBU3843170.1"/>
    </source>
</evidence>
<keyword evidence="1" id="KW-1133">Transmembrane helix</keyword>
<protein>
    <submittedName>
        <fullName evidence="3">GerMN domain-containing protein</fullName>
    </submittedName>
</protein>
<proteinExistence type="predicted"/>
<sequence>MNKKVLVVVGIIWGLVVVTGIAYFQMKKSSEQINIVELDKKENMVVEEGKVEKITLYTLSDKGDRLIKKEDEIPQYIKPKDKIRKITQLSIENLWKNKVLKTSQVEIGNIFITGDMVYIDVDANMLELKSENRKNLLAIYSIVNSVTEIGNIQKIKFLIDGREEEEGSFSKVYTRNTNI</sequence>
<dbReference type="AlphaFoldDB" id="A0A9E2L118"/>
<gene>
    <name evidence="3" type="ORF">IAA47_09370</name>
</gene>
<dbReference type="Proteomes" id="UP000724657">
    <property type="component" value="Unassembled WGS sequence"/>
</dbReference>
<reference evidence="3" key="2">
    <citation type="submission" date="2021-04" db="EMBL/GenBank/DDBJ databases">
        <authorList>
            <person name="Gilroy R."/>
        </authorList>
    </citation>
    <scope>NUCLEOTIDE SEQUENCE</scope>
    <source>
        <strain evidence="3">A6-441</strain>
    </source>
</reference>
<feature type="domain" description="GerMN" evidence="2">
    <location>
        <begin position="55"/>
        <end position="164"/>
    </location>
</feature>
<organism evidence="3 4">
    <name type="scientific">Candidatus Fusobacterium pullicola</name>
    <dbReference type="NCBI Taxonomy" id="2838601"/>
    <lineage>
        <taxon>Bacteria</taxon>
        <taxon>Fusobacteriati</taxon>
        <taxon>Fusobacteriota</taxon>
        <taxon>Fusobacteriia</taxon>
        <taxon>Fusobacteriales</taxon>
        <taxon>Fusobacteriaceae</taxon>
        <taxon>Fusobacterium</taxon>
    </lineage>
</organism>
<dbReference type="EMBL" id="JAHLFN010000081">
    <property type="protein sequence ID" value="MBU3843170.1"/>
    <property type="molecule type" value="Genomic_DNA"/>
</dbReference>
<name>A0A9E2L118_9FUSO</name>
<reference evidence="3" key="1">
    <citation type="journal article" date="2021" name="PeerJ">
        <title>Extensive microbial diversity within the chicken gut microbiome revealed by metagenomics and culture.</title>
        <authorList>
            <person name="Gilroy R."/>
            <person name="Ravi A."/>
            <person name="Getino M."/>
            <person name="Pursley I."/>
            <person name="Horton D.L."/>
            <person name="Alikhan N.F."/>
            <person name="Baker D."/>
            <person name="Gharbi K."/>
            <person name="Hall N."/>
            <person name="Watson M."/>
            <person name="Adriaenssens E.M."/>
            <person name="Foster-Nyarko E."/>
            <person name="Jarju S."/>
            <person name="Secka A."/>
            <person name="Antonio M."/>
            <person name="Oren A."/>
            <person name="Chaudhuri R.R."/>
            <person name="La Ragione R."/>
            <person name="Hildebrand F."/>
            <person name="Pallen M.J."/>
        </authorList>
    </citation>
    <scope>NUCLEOTIDE SEQUENCE</scope>
    <source>
        <strain evidence="3">A6-441</strain>
    </source>
</reference>
<accession>A0A9E2L118</accession>
<feature type="transmembrane region" description="Helical" evidence="1">
    <location>
        <begin position="6"/>
        <end position="24"/>
    </location>
</feature>
<dbReference type="InterPro" id="IPR019606">
    <property type="entry name" value="GerMN"/>
</dbReference>
<comment type="caution">
    <text evidence="3">The sequence shown here is derived from an EMBL/GenBank/DDBJ whole genome shotgun (WGS) entry which is preliminary data.</text>
</comment>
<evidence type="ECO:0000313" key="4">
    <source>
        <dbReference type="Proteomes" id="UP000724657"/>
    </source>
</evidence>
<evidence type="ECO:0000256" key="1">
    <source>
        <dbReference type="SAM" id="Phobius"/>
    </source>
</evidence>
<keyword evidence="1" id="KW-0812">Transmembrane</keyword>
<keyword evidence="1" id="KW-0472">Membrane</keyword>
<dbReference type="Pfam" id="PF10646">
    <property type="entry name" value="Germane"/>
    <property type="match status" value="1"/>
</dbReference>
<evidence type="ECO:0000259" key="2">
    <source>
        <dbReference type="Pfam" id="PF10646"/>
    </source>
</evidence>